<dbReference type="SUPFAM" id="SSF48371">
    <property type="entry name" value="ARM repeat"/>
    <property type="match status" value="1"/>
</dbReference>
<keyword evidence="1" id="KW-0472">Membrane</keyword>
<evidence type="ECO:0000313" key="3">
    <source>
        <dbReference type="Proteomes" id="UP001139125"/>
    </source>
</evidence>
<feature type="transmembrane region" description="Helical" evidence="1">
    <location>
        <begin position="15"/>
        <end position="41"/>
    </location>
</feature>
<accession>A0A9X2L190</accession>
<reference evidence="2" key="1">
    <citation type="submission" date="2022-06" db="EMBL/GenBank/DDBJ databases">
        <title>Gracilimonas sp. CAU 1638 isolated from sea sediment.</title>
        <authorList>
            <person name="Kim W."/>
        </authorList>
    </citation>
    <scope>NUCLEOTIDE SEQUENCE</scope>
    <source>
        <strain evidence="2">CAU 1638</strain>
    </source>
</reference>
<keyword evidence="1" id="KW-0812">Transmembrane</keyword>
<dbReference type="EMBL" id="JANDBC010000001">
    <property type="protein sequence ID" value="MCP9290415.1"/>
    <property type="molecule type" value="Genomic_DNA"/>
</dbReference>
<keyword evidence="1" id="KW-1133">Transmembrane helix</keyword>
<evidence type="ECO:0000313" key="2">
    <source>
        <dbReference type="EMBL" id="MCP9290415.1"/>
    </source>
</evidence>
<organism evidence="2 3">
    <name type="scientific">Gracilimonas sediminicola</name>
    <dbReference type="NCBI Taxonomy" id="2952158"/>
    <lineage>
        <taxon>Bacteria</taxon>
        <taxon>Pseudomonadati</taxon>
        <taxon>Balneolota</taxon>
        <taxon>Balneolia</taxon>
        <taxon>Balneolales</taxon>
        <taxon>Balneolaceae</taxon>
        <taxon>Gracilimonas</taxon>
    </lineage>
</organism>
<dbReference type="Proteomes" id="UP001139125">
    <property type="component" value="Unassembled WGS sequence"/>
</dbReference>
<keyword evidence="3" id="KW-1185">Reference proteome</keyword>
<dbReference type="InterPro" id="IPR016024">
    <property type="entry name" value="ARM-type_fold"/>
</dbReference>
<comment type="caution">
    <text evidence="2">The sequence shown here is derived from an EMBL/GenBank/DDBJ whole genome shotgun (WGS) entry which is preliminary data.</text>
</comment>
<evidence type="ECO:0008006" key="4">
    <source>
        <dbReference type="Google" id="ProtNLM"/>
    </source>
</evidence>
<sequence>MFDNPYDYFSNPEFWILYFAVTLLFFLCVGFIGYTLTIRLANTSRIKKREKLQEKYADYIYAYLSGKWKLEDIKVKIENTSIQIPILVKTAKHLRDQLKGEKDRQLKQLLTIQPIQDYYYEQLDATREEQLIKALLYFREVDSIKESCYPKLMEWVKDEAHYLAHAAASVVLTSDANHLHEEVLQAMCLKVDENRRTLIELLWDFWNNENLEHEQKLELLKTILQDAKTGDDVKVLIIRSIAKFGYAETGRFFKKLLNEIWNERHLDDCKQFVAALIDSLRRLGYVKAVSTIKQGLGSGIAEIEIAGIKALGYFKTEEAIQGLQKIAQSGEEYLLKELSFQMYHYSRLEEEIEIPSEYRRAFNPNYEPIKVI</sequence>
<gene>
    <name evidence="2" type="ORF">NM125_02330</name>
</gene>
<proteinExistence type="predicted"/>
<protein>
    <recommendedName>
        <fullName evidence="4">HEAT repeat-containing protein</fullName>
    </recommendedName>
</protein>
<evidence type="ECO:0000256" key="1">
    <source>
        <dbReference type="SAM" id="Phobius"/>
    </source>
</evidence>
<dbReference type="AlphaFoldDB" id="A0A9X2L190"/>
<dbReference type="InterPro" id="IPR011989">
    <property type="entry name" value="ARM-like"/>
</dbReference>
<dbReference type="Gene3D" id="1.25.10.10">
    <property type="entry name" value="Leucine-rich Repeat Variant"/>
    <property type="match status" value="1"/>
</dbReference>
<name>A0A9X2L190_9BACT</name>
<dbReference type="RefSeq" id="WP_255132480.1">
    <property type="nucleotide sequence ID" value="NZ_JANDBC010000001.1"/>
</dbReference>